<reference evidence="8" key="1">
    <citation type="submission" date="2023-04" db="EMBL/GenBank/DDBJ databases">
        <title>Ambrosiozyma monospora NBRC 1965.</title>
        <authorList>
            <person name="Ichikawa N."/>
            <person name="Sato H."/>
            <person name="Tonouchi N."/>
        </authorList>
    </citation>
    <scope>NUCLEOTIDE SEQUENCE</scope>
    <source>
        <strain evidence="8">NBRC 1965</strain>
    </source>
</reference>
<feature type="transmembrane region" description="Helical" evidence="6">
    <location>
        <begin position="220"/>
        <end position="242"/>
    </location>
</feature>
<dbReference type="Pfam" id="PF08510">
    <property type="entry name" value="PIG-P"/>
    <property type="match status" value="1"/>
</dbReference>
<evidence type="ECO:0000256" key="6">
    <source>
        <dbReference type="SAM" id="Phobius"/>
    </source>
</evidence>
<dbReference type="PANTHER" id="PTHR46346:SF1">
    <property type="entry name" value="PHOSPHATIDYLINOSITOL N-ACETYLGLUCOSAMINYLTRANSFERASE SUBUNIT P"/>
    <property type="match status" value="1"/>
</dbReference>
<evidence type="ECO:0000256" key="4">
    <source>
        <dbReference type="ARBA" id="ARBA00023136"/>
    </source>
</evidence>
<proteinExistence type="predicted"/>
<keyword evidence="9" id="KW-1185">Reference proteome</keyword>
<comment type="subcellular location">
    <subcellularLocation>
        <location evidence="1">Membrane</location>
        <topology evidence="1">Multi-pass membrane protein</topology>
    </subcellularLocation>
</comment>
<dbReference type="GO" id="GO:0005783">
    <property type="term" value="C:endoplasmic reticulum"/>
    <property type="evidence" value="ECO:0007669"/>
    <property type="project" value="TreeGrafter"/>
</dbReference>
<dbReference type="OrthoDB" id="690928at2759"/>
<gene>
    <name evidence="8" type="ORF">Amon01_000387500</name>
</gene>
<feature type="domain" description="PIG-P" evidence="7">
    <location>
        <begin position="177"/>
        <end position="316"/>
    </location>
</feature>
<organism evidence="8 9">
    <name type="scientific">Ambrosiozyma monospora</name>
    <name type="common">Yeast</name>
    <name type="synonym">Endomycopsis monosporus</name>
    <dbReference type="NCBI Taxonomy" id="43982"/>
    <lineage>
        <taxon>Eukaryota</taxon>
        <taxon>Fungi</taxon>
        <taxon>Dikarya</taxon>
        <taxon>Ascomycota</taxon>
        <taxon>Saccharomycotina</taxon>
        <taxon>Pichiomycetes</taxon>
        <taxon>Pichiales</taxon>
        <taxon>Pichiaceae</taxon>
        <taxon>Ambrosiozyma</taxon>
    </lineage>
</organism>
<feature type="compositionally biased region" description="Low complexity" evidence="5">
    <location>
        <begin position="8"/>
        <end position="30"/>
    </location>
</feature>
<feature type="compositionally biased region" description="Low complexity" evidence="5">
    <location>
        <begin position="46"/>
        <end position="62"/>
    </location>
</feature>
<keyword evidence="3 6" id="KW-1133">Transmembrane helix</keyword>
<evidence type="ECO:0000313" key="8">
    <source>
        <dbReference type="EMBL" id="GMG30584.1"/>
    </source>
</evidence>
<name>A0A9W6YX91_AMBMO</name>
<evidence type="ECO:0000256" key="3">
    <source>
        <dbReference type="ARBA" id="ARBA00022989"/>
    </source>
</evidence>
<dbReference type="EMBL" id="BSXU01001743">
    <property type="protein sequence ID" value="GMG30584.1"/>
    <property type="molecule type" value="Genomic_DNA"/>
</dbReference>
<comment type="caution">
    <text evidence="8">The sequence shown here is derived from an EMBL/GenBank/DDBJ whole genome shotgun (WGS) entry which is preliminary data.</text>
</comment>
<protein>
    <submittedName>
        <fullName evidence="8">Unnamed protein product</fullName>
    </submittedName>
</protein>
<dbReference type="InterPro" id="IPR052263">
    <property type="entry name" value="GPI_Anchor_Biosynth"/>
</dbReference>
<dbReference type="AlphaFoldDB" id="A0A9W6YX91"/>
<accession>A0A9W6YX91</accession>
<evidence type="ECO:0000313" key="9">
    <source>
        <dbReference type="Proteomes" id="UP001165063"/>
    </source>
</evidence>
<dbReference type="GO" id="GO:0006506">
    <property type="term" value="P:GPI anchor biosynthetic process"/>
    <property type="evidence" value="ECO:0007669"/>
    <property type="project" value="TreeGrafter"/>
</dbReference>
<keyword evidence="2 6" id="KW-0812">Transmembrane</keyword>
<sequence>MPSPGNDPEPISVSISISDPVSDSESHSPPKGYKRNALSRTPTPTPTFSTTNNQQTQQLKPPYINSNHKSAILSSSTSSLSLSNRMLSLSTTSLTSLLPSLYNLGSNTNSSMPTITPTSTLAAGSRTRTSRINQMNEQGSNQSLISQSGQGQQQSSASDELARESDVTVSTNVTPQAEYKGFASYVMSCIFLFIWLSWSVLPDQILNEYLGIYYYPSRWWSLAIPSYVLVTMVYIYIALACYNIEVKTVALDDSRTLVDDTGVVITELDDVEICDSFGSGSGNGNGLGKGNIDDYLFKSTSGIWDLPISEVNRVLYAEDES</sequence>
<feature type="region of interest" description="Disordered" evidence="5">
    <location>
        <begin position="106"/>
        <end position="127"/>
    </location>
</feature>
<dbReference type="InterPro" id="IPR013717">
    <property type="entry name" value="PIG-P"/>
</dbReference>
<dbReference type="GO" id="GO:0016020">
    <property type="term" value="C:membrane"/>
    <property type="evidence" value="ECO:0007669"/>
    <property type="project" value="UniProtKB-SubCell"/>
</dbReference>
<feature type="region of interest" description="Disordered" evidence="5">
    <location>
        <begin position="1"/>
        <end position="68"/>
    </location>
</feature>
<feature type="transmembrane region" description="Helical" evidence="6">
    <location>
        <begin position="182"/>
        <end position="200"/>
    </location>
</feature>
<dbReference type="Proteomes" id="UP001165063">
    <property type="component" value="Unassembled WGS sequence"/>
</dbReference>
<evidence type="ECO:0000256" key="5">
    <source>
        <dbReference type="SAM" id="MobiDB-lite"/>
    </source>
</evidence>
<keyword evidence="4 6" id="KW-0472">Membrane</keyword>
<evidence type="ECO:0000256" key="1">
    <source>
        <dbReference type="ARBA" id="ARBA00004141"/>
    </source>
</evidence>
<dbReference type="PANTHER" id="PTHR46346">
    <property type="entry name" value="PHOSPHATIDYLINOSITOL N-ACETYLGLUCOSAMINYLTRANSFERASE SUBUNIT P"/>
    <property type="match status" value="1"/>
</dbReference>
<evidence type="ECO:0000259" key="7">
    <source>
        <dbReference type="Pfam" id="PF08510"/>
    </source>
</evidence>
<evidence type="ECO:0000256" key="2">
    <source>
        <dbReference type="ARBA" id="ARBA00022692"/>
    </source>
</evidence>